<dbReference type="KEGG" id="pbd:PBOR_35235"/>
<keyword evidence="10" id="KW-0443">Lipid metabolism</keyword>
<organism evidence="14 15">
    <name type="scientific">Paenibacillus borealis</name>
    <dbReference type="NCBI Taxonomy" id="160799"/>
    <lineage>
        <taxon>Bacteria</taxon>
        <taxon>Bacillati</taxon>
        <taxon>Bacillota</taxon>
        <taxon>Bacilli</taxon>
        <taxon>Bacillales</taxon>
        <taxon>Paenibacillaceae</taxon>
        <taxon>Paenibacillus</taxon>
    </lineage>
</organism>
<dbReference type="InterPro" id="IPR001206">
    <property type="entry name" value="Diacylglycerol_kinase_cat_dom"/>
</dbReference>
<keyword evidence="5" id="KW-0479">Metal-binding</keyword>
<keyword evidence="9" id="KW-0460">Magnesium</keyword>
<keyword evidence="8" id="KW-0067">ATP-binding</keyword>
<evidence type="ECO:0000313" key="15">
    <source>
        <dbReference type="Proteomes" id="UP000029518"/>
    </source>
</evidence>
<dbReference type="InterPro" id="IPR005218">
    <property type="entry name" value="Diacylglycerol/lipid_kinase"/>
</dbReference>
<evidence type="ECO:0000256" key="2">
    <source>
        <dbReference type="ARBA" id="ARBA00005983"/>
    </source>
</evidence>
<dbReference type="GO" id="GO:0004143">
    <property type="term" value="F:ATP-dependent diacylglycerol kinase activity"/>
    <property type="evidence" value="ECO:0007669"/>
    <property type="project" value="TreeGrafter"/>
</dbReference>
<dbReference type="PANTHER" id="PTHR12358">
    <property type="entry name" value="SPHINGOSINE KINASE"/>
    <property type="match status" value="1"/>
</dbReference>
<comment type="cofactor">
    <cofactor evidence="1">
        <name>Mg(2+)</name>
        <dbReference type="ChEBI" id="CHEBI:18420"/>
    </cofactor>
</comment>
<dbReference type="PROSITE" id="PS50146">
    <property type="entry name" value="DAGK"/>
    <property type="match status" value="1"/>
</dbReference>
<evidence type="ECO:0000256" key="6">
    <source>
        <dbReference type="ARBA" id="ARBA00022741"/>
    </source>
</evidence>
<dbReference type="GO" id="GO:0005886">
    <property type="term" value="C:plasma membrane"/>
    <property type="evidence" value="ECO:0007669"/>
    <property type="project" value="TreeGrafter"/>
</dbReference>
<dbReference type="InterPro" id="IPR045540">
    <property type="entry name" value="YegS/DAGK_C"/>
</dbReference>
<proteinExistence type="inferred from homology"/>
<name>A0A089LNC2_PAEBO</name>
<evidence type="ECO:0000256" key="5">
    <source>
        <dbReference type="ARBA" id="ARBA00022723"/>
    </source>
</evidence>
<dbReference type="InterPro" id="IPR016064">
    <property type="entry name" value="NAD/diacylglycerol_kinase_sf"/>
</dbReference>
<accession>A0A089LNC2</accession>
<evidence type="ECO:0000313" key="14">
    <source>
        <dbReference type="EMBL" id="AIQ61575.1"/>
    </source>
</evidence>
<keyword evidence="6" id="KW-0547">Nucleotide-binding</keyword>
<dbReference type="AlphaFoldDB" id="A0A089LNC2"/>
<evidence type="ECO:0000256" key="7">
    <source>
        <dbReference type="ARBA" id="ARBA00022777"/>
    </source>
</evidence>
<reference evidence="14" key="1">
    <citation type="submission" date="2014-08" db="EMBL/GenBank/DDBJ databases">
        <title>Comparative genomics of the Paenibacillus odorifer group.</title>
        <authorList>
            <person name="den Bakker H.C."/>
            <person name="Tsai Y.-C.Y.-C."/>
            <person name="Martin N."/>
            <person name="Korlach J."/>
            <person name="Wiedmann M."/>
        </authorList>
    </citation>
    <scope>NUCLEOTIDE SEQUENCE [LARGE SCALE GENOMIC DNA]</scope>
    <source>
        <strain evidence="14">DSM 13188</strain>
    </source>
</reference>
<dbReference type="HOGENOM" id="CLU_045532_1_0_9"/>
<dbReference type="GO" id="GO:0008654">
    <property type="term" value="P:phospholipid biosynthetic process"/>
    <property type="evidence" value="ECO:0007669"/>
    <property type="project" value="UniProtKB-KW"/>
</dbReference>
<dbReference type="NCBIfam" id="TIGR00147">
    <property type="entry name" value="YegS/Rv2252/BmrU family lipid kinase"/>
    <property type="match status" value="1"/>
</dbReference>
<dbReference type="GO" id="GO:0005524">
    <property type="term" value="F:ATP binding"/>
    <property type="evidence" value="ECO:0007669"/>
    <property type="project" value="UniProtKB-KW"/>
</dbReference>
<dbReference type="Pfam" id="PF19279">
    <property type="entry name" value="YegS_C"/>
    <property type="match status" value="1"/>
</dbReference>
<evidence type="ECO:0000259" key="13">
    <source>
        <dbReference type="PROSITE" id="PS50146"/>
    </source>
</evidence>
<evidence type="ECO:0000256" key="10">
    <source>
        <dbReference type="ARBA" id="ARBA00023098"/>
    </source>
</evidence>
<keyword evidence="11" id="KW-0594">Phospholipid biosynthesis</keyword>
<keyword evidence="7 14" id="KW-0418">Kinase</keyword>
<evidence type="ECO:0000256" key="9">
    <source>
        <dbReference type="ARBA" id="ARBA00022842"/>
    </source>
</evidence>
<evidence type="ECO:0000256" key="11">
    <source>
        <dbReference type="ARBA" id="ARBA00023209"/>
    </source>
</evidence>
<dbReference type="SUPFAM" id="SSF111331">
    <property type="entry name" value="NAD kinase/diacylglycerol kinase-like"/>
    <property type="match status" value="1"/>
</dbReference>
<dbReference type="OrthoDB" id="142078at2"/>
<protein>
    <submittedName>
        <fullName evidence="14">Sphingosine kinase</fullName>
    </submittedName>
</protein>
<gene>
    <name evidence="14" type="ORF">PBOR_35235</name>
</gene>
<keyword evidence="12" id="KW-1208">Phospholipid metabolism</keyword>
<dbReference type="RefSeq" id="WP_042218461.1">
    <property type="nucleotide sequence ID" value="NZ_CP009285.1"/>
</dbReference>
<evidence type="ECO:0000256" key="3">
    <source>
        <dbReference type="ARBA" id="ARBA00022516"/>
    </source>
</evidence>
<evidence type="ECO:0000256" key="1">
    <source>
        <dbReference type="ARBA" id="ARBA00001946"/>
    </source>
</evidence>
<dbReference type="Proteomes" id="UP000029518">
    <property type="component" value="Chromosome"/>
</dbReference>
<evidence type="ECO:0000256" key="12">
    <source>
        <dbReference type="ARBA" id="ARBA00023264"/>
    </source>
</evidence>
<dbReference type="Pfam" id="PF00781">
    <property type="entry name" value="DAGK_cat"/>
    <property type="match status" value="1"/>
</dbReference>
<evidence type="ECO:0000256" key="8">
    <source>
        <dbReference type="ARBA" id="ARBA00022840"/>
    </source>
</evidence>
<keyword evidence="4" id="KW-0808">Transferase</keyword>
<dbReference type="Gene3D" id="3.40.50.10330">
    <property type="entry name" value="Probable inorganic polyphosphate/atp-NAD kinase, domain 1"/>
    <property type="match status" value="1"/>
</dbReference>
<feature type="domain" description="DAGKc" evidence="13">
    <location>
        <begin position="1"/>
        <end position="131"/>
    </location>
</feature>
<dbReference type="InterPro" id="IPR017438">
    <property type="entry name" value="ATP-NAD_kinase_N"/>
</dbReference>
<comment type="similarity">
    <text evidence="2">Belongs to the diacylglycerol/lipid kinase family.</text>
</comment>
<dbReference type="GO" id="GO:0046872">
    <property type="term" value="F:metal ion binding"/>
    <property type="evidence" value="ECO:0007669"/>
    <property type="project" value="UniProtKB-KW"/>
</dbReference>
<dbReference type="PANTHER" id="PTHR12358:SF106">
    <property type="entry name" value="LIPID KINASE YEGS"/>
    <property type="match status" value="1"/>
</dbReference>
<evidence type="ECO:0000256" key="4">
    <source>
        <dbReference type="ARBA" id="ARBA00022679"/>
    </source>
</evidence>
<sequence length="295" mass="31540">MQQAMIIINPASGKADARDYIRSAEEVLQSAGYQVKTHETAGEGDATAFCLQACSEGYDLVVAIGGDGTLHETMNGLADQEHRPALGIVPMGTVNDFARALQIPLNPADAIRTLSSSRTQRVDMGRLNDRLFVNVVAAGSLAGSLSSVTSEDKTRLGFLAYLKEGIKELASNSAHALTITHDGEVWEGSSPLFIAALTNSVGGFEKLAPGAAVDDGLIHCFIVKDLHLLNTVTVSISLLLGNLRNHKDVIYFTAREVSVHSAEPVKTNADGEEGPPLPIRLRTIPRHIRVIVPEQ</sequence>
<keyword evidence="15" id="KW-1185">Reference proteome</keyword>
<dbReference type="SMART" id="SM00046">
    <property type="entry name" value="DAGKc"/>
    <property type="match status" value="1"/>
</dbReference>
<dbReference type="InterPro" id="IPR050187">
    <property type="entry name" value="Lipid_Phosphate_FormReg"/>
</dbReference>
<dbReference type="EMBL" id="CP009285">
    <property type="protein sequence ID" value="AIQ61575.1"/>
    <property type="molecule type" value="Genomic_DNA"/>
</dbReference>
<keyword evidence="3" id="KW-0444">Lipid biosynthesis</keyword>
<dbReference type="Gene3D" id="2.60.200.40">
    <property type="match status" value="1"/>
</dbReference>